<keyword evidence="3" id="KW-1003">Cell membrane</keyword>
<comment type="subcellular location">
    <subcellularLocation>
        <location evidence="1">Cell membrane</location>
    </subcellularLocation>
</comment>
<gene>
    <name evidence="11" type="ORF">SAMN06265370_103238</name>
</gene>
<keyword evidence="5 9" id="KW-0812">Transmembrane</keyword>
<dbReference type="AlphaFoldDB" id="A0A238VWK4"/>
<keyword evidence="6 9" id="KW-1133">Transmembrane helix</keyword>
<evidence type="ECO:0000256" key="4">
    <source>
        <dbReference type="ARBA" id="ARBA00022679"/>
    </source>
</evidence>
<dbReference type="Proteomes" id="UP000198417">
    <property type="component" value="Unassembled WGS sequence"/>
</dbReference>
<dbReference type="GO" id="GO:0005886">
    <property type="term" value="C:plasma membrane"/>
    <property type="evidence" value="ECO:0007669"/>
    <property type="project" value="UniProtKB-SubCell"/>
</dbReference>
<evidence type="ECO:0000256" key="5">
    <source>
        <dbReference type="ARBA" id="ARBA00022692"/>
    </source>
</evidence>
<protein>
    <submittedName>
        <fullName evidence="11">Sugar transferase involved in LPS biosynthesis (Colanic, teichoic acid)</fullName>
    </submittedName>
</protein>
<keyword evidence="7 9" id="KW-0472">Membrane</keyword>
<dbReference type="EMBL" id="FZNN01000003">
    <property type="protein sequence ID" value="SNR38517.1"/>
    <property type="molecule type" value="Genomic_DNA"/>
</dbReference>
<evidence type="ECO:0000259" key="10">
    <source>
        <dbReference type="Pfam" id="PF02397"/>
    </source>
</evidence>
<dbReference type="PANTHER" id="PTHR30576">
    <property type="entry name" value="COLANIC BIOSYNTHESIS UDP-GLUCOSE LIPID CARRIER TRANSFERASE"/>
    <property type="match status" value="1"/>
</dbReference>
<evidence type="ECO:0000256" key="3">
    <source>
        <dbReference type="ARBA" id="ARBA00022475"/>
    </source>
</evidence>
<evidence type="ECO:0000256" key="2">
    <source>
        <dbReference type="ARBA" id="ARBA00006464"/>
    </source>
</evidence>
<evidence type="ECO:0000313" key="12">
    <source>
        <dbReference type="Proteomes" id="UP000198417"/>
    </source>
</evidence>
<dbReference type="Pfam" id="PF02397">
    <property type="entry name" value="Bac_transf"/>
    <property type="match status" value="1"/>
</dbReference>
<reference evidence="11 12" key="1">
    <citation type="submission" date="2017-06" db="EMBL/GenBank/DDBJ databases">
        <authorList>
            <person name="Kim H.J."/>
            <person name="Triplett B.A."/>
        </authorList>
    </citation>
    <scope>NUCLEOTIDE SEQUENCE [LARGE SCALE GENOMIC DNA]</scope>
    <source>
        <strain evidence="11 12">DSM 29052</strain>
    </source>
</reference>
<name>A0A238VWK4_9RHOB</name>
<dbReference type="RefSeq" id="WP_089269543.1">
    <property type="nucleotide sequence ID" value="NZ_FZNN01000003.1"/>
</dbReference>
<dbReference type="PANTHER" id="PTHR30576:SF4">
    <property type="entry name" value="UNDECAPRENYL-PHOSPHATE GALACTOSE PHOSPHOTRANSFERASE"/>
    <property type="match status" value="1"/>
</dbReference>
<organism evidence="11 12">
    <name type="scientific">Puniceibacterium sediminis</name>
    <dbReference type="NCBI Taxonomy" id="1608407"/>
    <lineage>
        <taxon>Bacteria</taxon>
        <taxon>Pseudomonadati</taxon>
        <taxon>Pseudomonadota</taxon>
        <taxon>Alphaproteobacteria</taxon>
        <taxon>Rhodobacterales</taxon>
        <taxon>Paracoccaceae</taxon>
        <taxon>Puniceibacterium</taxon>
    </lineage>
</organism>
<keyword evidence="8" id="KW-0270">Exopolysaccharide synthesis</keyword>
<dbReference type="OrthoDB" id="9808602at2"/>
<dbReference type="InterPro" id="IPR003362">
    <property type="entry name" value="Bact_transf"/>
</dbReference>
<keyword evidence="4 11" id="KW-0808">Transferase</keyword>
<accession>A0A238VWK4</accession>
<evidence type="ECO:0000256" key="1">
    <source>
        <dbReference type="ARBA" id="ARBA00004236"/>
    </source>
</evidence>
<evidence type="ECO:0000256" key="7">
    <source>
        <dbReference type="ARBA" id="ARBA00023136"/>
    </source>
</evidence>
<comment type="similarity">
    <text evidence="2">Belongs to the bacterial sugar transferase family.</text>
</comment>
<dbReference type="GO" id="GO:0000271">
    <property type="term" value="P:polysaccharide biosynthetic process"/>
    <property type="evidence" value="ECO:0007669"/>
    <property type="project" value="UniProtKB-KW"/>
</dbReference>
<evidence type="ECO:0000256" key="9">
    <source>
        <dbReference type="SAM" id="Phobius"/>
    </source>
</evidence>
<evidence type="ECO:0000256" key="8">
    <source>
        <dbReference type="ARBA" id="ARBA00023169"/>
    </source>
</evidence>
<keyword evidence="12" id="KW-1185">Reference proteome</keyword>
<feature type="domain" description="Bacterial sugar transferase" evidence="10">
    <location>
        <begin position="36"/>
        <end position="224"/>
    </location>
</feature>
<feature type="transmembrane region" description="Helical" evidence="9">
    <location>
        <begin position="38"/>
        <end position="64"/>
    </location>
</feature>
<dbReference type="GO" id="GO:0016780">
    <property type="term" value="F:phosphotransferase activity, for other substituted phosphate groups"/>
    <property type="evidence" value="ECO:0007669"/>
    <property type="project" value="TreeGrafter"/>
</dbReference>
<proteinExistence type="inferred from homology"/>
<evidence type="ECO:0000256" key="6">
    <source>
        <dbReference type="ARBA" id="ARBA00022989"/>
    </source>
</evidence>
<sequence>MTLHLRQAAHNPIFEELIDKAFQAAPRKNVYGDFFKRILDICIVAIAAAPVVLLLAVLSALILMDGKSPVYLQKRVGRNGRTFMMWKLRTMVVNADSLLEAHLAANPAARAEWDRTQKLRNDPRITFVGRLLRKTSLDELPQLWNVAIGDMSLVGPRPMLPEQRAMYPGTAYYDLRPGITGLWQTSVRNTSSFAERARFDTAYLRRVSLQTDLLVLLRTVKVVVTGTGC</sequence>
<evidence type="ECO:0000313" key="11">
    <source>
        <dbReference type="EMBL" id="SNR38517.1"/>
    </source>
</evidence>